<comment type="caution">
    <text evidence="1">The sequence shown here is derived from an EMBL/GenBank/DDBJ whole genome shotgun (WGS) entry which is preliminary data.</text>
</comment>
<proteinExistence type="predicted"/>
<protein>
    <recommendedName>
        <fullName evidence="3">BTB domain-containing protein</fullName>
    </recommendedName>
</protein>
<dbReference type="PANTHER" id="PTHR32370">
    <property type="entry name" value="OS12G0117600 PROTEIN"/>
    <property type="match status" value="1"/>
</dbReference>
<evidence type="ECO:0008006" key="3">
    <source>
        <dbReference type="Google" id="ProtNLM"/>
    </source>
</evidence>
<name>A0AAV2Z4E9_9STRA</name>
<accession>A0AAV2Z4E9</accession>
<sequence>MASTPPPSSATTTTPTMTMRKLRKSCSLPTCTLLPGECMHCTCDGKCGRHASGMCGVRREGSGKSCKRDGCSRDDACFHSTRATCCHCRNLVSSQGRSARNKRLRSGSEHVSAVVPVSTPMVLAHELAPSSMAMATATPAVDGALKRQKSLPLYSDVEVMPNTSHLPLPIMPEDVCVLLDEHQAAPQPPCQRSLAEYREWSDRRASCNLIVVVEGIQFNLHKHPMLMESGLLHARAREYTGLHQCAVPMLSLPSFPGGADVFELLCIYAYTGEPVFPTAQFPALYCAINYLKMGNDVKDKAEQFLQGMLRSAHPTTVLQQLEQATRWFAQFPIAQGDAFVYACLNKLARELPFTLASMHVLLTLPMGLFLRVTDYVLTARSGTQVVNQLRVQADLGQLHQDNSRDMATKAHDCLSVLQHALSGIESQPAAPSMEDMMMMIKPEASPCDGEFSPELLMVDGSMAVLPFVPPQPFAV</sequence>
<dbReference type="InterPro" id="IPR043454">
    <property type="entry name" value="NPH3/RPT2-like"/>
</dbReference>
<evidence type="ECO:0000313" key="1">
    <source>
        <dbReference type="EMBL" id="DBA02233.1"/>
    </source>
</evidence>
<dbReference type="AlphaFoldDB" id="A0AAV2Z4E9"/>
<reference evidence="1" key="1">
    <citation type="submission" date="2022-11" db="EMBL/GenBank/DDBJ databases">
        <authorList>
            <person name="Morgan W.R."/>
            <person name="Tartar A."/>
        </authorList>
    </citation>
    <scope>NUCLEOTIDE SEQUENCE</scope>
    <source>
        <strain evidence="1">ARSEF 373</strain>
    </source>
</reference>
<evidence type="ECO:0000313" key="2">
    <source>
        <dbReference type="Proteomes" id="UP001146120"/>
    </source>
</evidence>
<dbReference type="Proteomes" id="UP001146120">
    <property type="component" value="Unassembled WGS sequence"/>
</dbReference>
<dbReference type="InterPro" id="IPR011333">
    <property type="entry name" value="SKP1/BTB/POZ_sf"/>
</dbReference>
<keyword evidence="2" id="KW-1185">Reference proteome</keyword>
<organism evidence="1 2">
    <name type="scientific">Lagenidium giganteum</name>
    <dbReference type="NCBI Taxonomy" id="4803"/>
    <lineage>
        <taxon>Eukaryota</taxon>
        <taxon>Sar</taxon>
        <taxon>Stramenopiles</taxon>
        <taxon>Oomycota</taxon>
        <taxon>Peronosporomycetes</taxon>
        <taxon>Pythiales</taxon>
        <taxon>Pythiaceae</taxon>
    </lineage>
</organism>
<gene>
    <name evidence="1" type="ORF">N0F65_007643</name>
</gene>
<dbReference type="Gene3D" id="3.30.710.10">
    <property type="entry name" value="Potassium Channel Kv1.1, Chain A"/>
    <property type="match status" value="1"/>
</dbReference>
<dbReference type="EMBL" id="DAKRPA010000034">
    <property type="protein sequence ID" value="DBA02233.1"/>
    <property type="molecule type" value="Genomic_DNA"/>
</dbReference>
<reference evidence="1" key="2">
    <citation type="journal article" date="2023" name="Microbiol Resour">
        <title>Decontamination and Annotation of the Draft Genome Sequence of the Oomycete Lagenidium giganteum ARSEF 373.</title>
        <authorList>
            <person name="Morgan W.R."/>
            <person name="Tartar A."/>
        </authorList>
    </citation>
    <scope>NUCLEOTIDE SEQUENCE</scope>
    <source>
        <strain evidence="1">ARSEF 373</strain>
    </source>
</reference>
<dbReference type="SUPFAM" id="SSF54695">
    <property type="entry name" value="POZ domain"/>
    <property type="match status" value="1"/>
</dbReference>